<keyword evidence="6 7" id="KW-0472">Membrane</keyword>
<dbReference type="RefSeq" id="WP_406789876.1">
    <property type="nucleotide sequence ID" value="NZ_JBJIAA010000028.1"/>
</dbReference>
<feature type="transmembrane region" description="Helical" evidence="7">
    <location>
        <begin position="269"/>
        <end position="288"/>
    </location>
</feature>
<evidence type="ECO:0000256" key="5">
    <source>
        <dbReference type="ARBA" id="ARBA00022989"/>
    </source>
</evidence>
<proteinExistence type="inferred from homology"/>
<dbReference type="Proteomes" id="UP001623592">
    <property type="component" value="Unassembled WGS sequence"/>
</dbReference>
<accession>A0ABW8TP21</accession>
<dbReference type="CDD" id="cd06261">
    <property type="entry name" value="TM_PBP2"/>
    <property type="match status" value="1"/>
</dbReference>
<dbReference type="PANTHER" id="PTHR30193:SF37">
    <property type="entry name" value="INNER MEMBRANE ABC TRANSPORTER PERMEASE PROTEIN YCJO"/>
    <property type="match status" value="1"/>
</dbReference>
<comment type="caution">
    <text evidence="9">The sequence shown here is derived from an EMBL/GenBank/DDBJ whole genome shotgun (WGS) entry which is preliminary data.</text>
</comment>
<evidence type="ECO:0000313" key="9">
    <source>
        <dbReference type="EMBL" id="MFL0253208.1"/>
    </source>
</evidence>
<gene>
    <name evidence="9" type="ORF">ACJDT4_22640</name>
</gene>
<name>A0ABW8TP21_9CLOT</name>
<keyword evidence="4 7" id="KW-0812">Transmembrane</keyword>
<evidence type="ECO:0000256" key="1">
    <source>
        <dbReference type="ARBA" id="ARBA00004651"/>
    </source>
</evidence>
<evidence type="ECO:0000259" key="8">
    <source>
        <dbReference type="PROSITE" id="PS50928"/>
    </source>
</evidence>
<dbReference type="InterPro" id="IPR035906">
    <property type="entry name" value="MetI-like_sf"/>
</dbReference>
<dbReference type="InterPro" id="IPR051393">
    <property type="entry name" value="ABC_transporter_permease"/>
</dbReference>
<keyword evidence="10" id="KW-1185">Reference proteome</keyword>
<feature type="transmembrane region" description="Helical" evidence="7">
    <location>
        <begin position="115"/>
        <end position="136"/>
    </location>
</feature>
<organism evidence="9 10">
    <name type="scientific">Clostridium neuense</name>
    <dbReference type="NCBI Taxonomy" id="1728934"/>
    <lineage>
        <taxon>Bacteria</taxon>
        <taxon>Bacillati</taxon>
        <taxon>Bacillota</taxon>
        <taxon>Clostridia</taxon>
        <taxon>Eubacteriales</taxon>
        <taxon>Clostridiaceae</taxon>
        <taxon>Clostridium</taxon>
    </lineage>
</organism>
<feature type="transmembrane region" description="Helical" evidence="7">
    <location>
        <begin position="215"/>
        <end position="235"/>
    </location>
</feature>
<dbReference type="InterPro" id="IPR000515">
    <property type="entry name" value="MetI-like"/>
</dbReference>
<feature type="transmembrane region" description="Helical" evidence="7">
    <location>
        <begin position="21"/>
        <end position="44"/>
    </location>
</feature>
<evidence type="ECO:0000256" key="6">
    <source>
        <dbReference type="ARBA" id="ARBA00023136"/>
    </source>
</evidence>
<evidence type="ECO:0000256" key="7">
    <source>
        <dbReference type="RuleBase" id="RU363032"/>
    </source>
</evidence>
<dbReference type="Gene3D" id="1.10.3720.10">
    <property type="entry name" value="MetI-like"/>
    <property type="match status" value="1"/>
</dbReference>
<dbReference type="PROSITE" id="PS50928">
    <property type="entry name" value="ABC_TM1"/>
    <property type="match status" value="1"/>
</dbReference>
<reference evidence="9 10" key="1">
    <citation type="submission" date="2024-11" db="EMBL/GenBank/DDBJ databases">
        <authorList>
            <person name="Heng Y.C."/>
            <person name="Lim A.C.H."/>
            <person name="Lee J.K.Y."/>
            <person name="Kittelmann S."/>
        </authorList>
    </citation>
    <scope>NUCLEOTIDE SEQUENCE [LARGE SCALE GENOMIC DNA]</scope>
    <source>
        <strain evidence="9 10">WILCCON 0114</strain>
    </source>
</reference>
<evidence type="ECO:0000313" key="10">
    <source>
        <dbReference type="Proteomes" id="UP001623592"/>
    </source>
</evidence>
<dbReference type="EMBL" id="JBJIAA010000028">
    <property type="protein sequence ID" value="MFL0253208.1"/>
    <property type="molecule type" value="Genomic_DNA"/>
</dbReference>
<feature type="transmembrane region" description="Helical" evidence="7">
    <location>
        <begin position="82"/>
        <end position="103"/>
    </location>
</feature>
<keyword evidence="3" id="KW-1003">Cell membrane</keyword>
<protein>
    <submittedName>
        <fullName evidence="9">Carbohydrate ABC transporter permease</fullName>
    </submittedName>
</protein>
<dbReference type="Pfam" id="PF00528">
    <property type="entry name" value="BPD_transp_1"/>
    <property type="match status" value="1"/>
</dbReference>
<keyword evidence="2 7" id="KW-0813">Transport</keyword>
<dbReference type="PANTHER" id="PTHR30193">
    <property type="entry name" value="ABC TRANSPORTER PERMEASE PROTEIN"/>
    <property type="match status" value="1"/>
</dbReference>
<evidence type="ECO:0000256" key="2">
    <source>
        <dbReference type="ARBA" id="ARBA00022448"/>
    </source>
</evidence>
<keyword evidence="5 7" id="KW-1133">Transmembrane helix</keyword>
<comment type="subcellular location">
    <subcellularLocation>
        <location evidence="1 7">Cell membrane</location>
        <topology evidence="1 7">Multi-pass membrane protein</topology>
    </subcellularLocation>
</comment>
<comment type="similarity">
    <text evidence="7">Belongs to the binding-protein-dependent transport system permease family.</text>
</comment>
<feature type="domain" description="ABC transmembrane type-1" evidence="8">
    <location>
        <begin position="78"/>
        <end position="288"/>
    </location>
</feature>
<sequence>MENCKELIKIEDSSLKKKENLIGYIFAGPSIFGFLFFFAVPFLISLMYCFTEGAGDIEFVGFQNFIDLFQNSSFKLAVKNTVLFNVIAVPLVIIVSLGVTLVLNSKIKKASFFRTVLTFPLVIPIASVILVWQIFFAESGVVNGMLLKFGVVGPDYLKTGWSFFILVLLYVWKNCGYNMIIFLAGLNNIPKEYYEAASIDGCSETKAFFKITLPLLVPTIFFVFIISIINSLRIYREAYLLSGQYPDSSIYMLQHFMNNNFTNLNYQRLSTASVIVFIFVGLAVYYLFKFQKKYEV</sequence>
<evidence type="ECO:0000256" key="3">
    <source>
        <dbReference type="ARBA" id="ARBA00022475"/>
    </source>
</evidence>
<dbReference type="SUPFAM" id="SSF161098">
    <property type="entry name" value="MetI-like"/>
    <property type="match status" value="1"/>
</dbReference>
<evidence type="ECO:0000256" key="4">
    <source>
        <dbReference type="ARBA" id="ARBA00022692"/>
    </source>
</evidence>